<sequence length="976" mass="106351">MTWHDVKFHQVVEVPATGPRGQRPENGPPREQREPLDGPLLTSLGGAHSTLLAGGTPGAALLAAWVRDGSGQVRFLLGGRPNLPFATPSRDGKPAELLFPPGARAIALPGGAWPDFPCWELCTGSPDALWAPASAKASPESRRRGSFQQHVTHLREPFAWVVVAEPLRPQRVQPDLDRLVSEIMPLSRSEVGEGRRVELERKQARHRELSRSQRGNTWRIRVLVGARGRADAQRVAGILCAAADVADQPYTISPAGPADHPGDDRAAFVATTDLLVALTRPPRHEVSGIRVTEPHRFDLTPERPDHVPDEDVVRLGQVLDASRVPVGNLDVTTGSLNRHTFVCGATGSGKSFTVRHLLTEATRIGLPWLVIEPAKAEYRRMANRLRLLNPHGEPEVVVIRPGDPRVAPAGFNPLEPAAVRTRDGEQDRFPLQTHLDLIRALFLAAFEPHEPFPQILATALTRSYEELGWDLVAGTPAYDGGRPRYPTLADLQRVAAEVVAGLGYGAEMAADVHGFIATRLSSLRLGTTGRLFEGGHPLDFEQLLRARVVFEIEDVGDDADKAFLMGALLIQLTEHLRLLRADNPGNALHHVTVIEEAHRLLRKPEGDKAGTAARGVEMFAALLAEVRAYGEALVVVEQIPGKLIPDVIKNTAVKVVHRLPAEDDRRSVGATMNLDADQSRYVVSLNSGESAVFTDGMDRPLLVAIADGKDAERAAGEIAAVDRLIGRRSATCGRDCLAEACTLGEMTAARRVLAQWPALTLLAELTVVAHLLNQPNPTLDPGERRLLAGLDARLRDCAVSHAVDDAVAVRSGQLQPDTSGEELARHCAEALRESLARDGANACPDDDWGFVATPYRWAPVKEALARALAEEDRHPDSAGWERRYRRAIPGENPYEQYLAVDSWTARDNREQEVRDRVTFGTRRPSAIESIVGGVVADGPSWDDKAAARLGWFTDADWALGHLVPEDRLPLEETHGL</sequence>
<dbReference type="RefSeq" id="WP_192782214.1">
    <property type="nucleotide sequence ID" value="NZ_JADBEG010000001.1"/>
</dbReference>
<evidence type="ECO:0000259" key="2">
    <source>
        <dbReference type="Pfam" id="PF01935"/>
    </source>
</evidence>
<feature type="region of interest" description="Disordered" evidence="1">
    <location>
        <begin position="12"/>
        <end position="39"/>
    </location>
</feature>
<keyword evidence="4" id="KW-1185">Reference proteome</keyword>
<dbReference type="InterPro" id="IPR002789">
    <property type="entry name" value="HerA_central"/>
</dbReference>
<protein>
    <recommendedName>
        <fullName evidence="2">Helicase HerA central domain-containing protein</fullName>
    </recommendedName>
</protein>
<evidence type="ECO:0000256" key="1">
    <source>
        <dbReference type="SAM" id="MobiDB-lite"/>
    </source>
</evidence>
<evidence type="ECO:0000313" key="3">
    <source>
        <dbReference type="EMBL" id="MBE1494861.1"/>
    </source>
</evidence>
<accession>A0ABR9HVB9</accession>
<comment type="caution">
    <text evidence="3">The sequence shown here is derived from an EMBL/GenBank/DDBJ whole genome shotgun (WGS) entry which is preliminary data.</text>
</comment>
<feature type="domain" description="Helicase HerA central" evidence="2">
    <location>
        <begin position="313"/>
        <end position="403"/>
    </location>
</feature>
<reference evidence="3 4" key="1">
    <citation type="submission" date="2020-10" db="EMBL/GenBank/DDBJ databases">
        <title>Sequencing the genomes of 1000 actinobacteria strains.</title>
        <authorList>
            <person name="Klenk H.-P."/>
        </authorList>
    </citation>
    <scope>NUCLEOTIDE SEQUENCE [LARGE SCALE GENOMIC DNA]</scope>
    <source>
        <strain evidence="3 4">DSM 44653</strain>
    </source>
</reference>
<dbReference type="InterPro" id="IPR027417">
    <property type="entry name" value="P-loop_NTPase"/>
</dbReference>
<dbReference type="InterPro" id="IPR051162">
    <property type="entry name" value="T4SS_component"/>
</dbReference>
<dbReference type="SUPFAM" id="SSF52540">
    <property type="entry name" value="P-loop containing nucleoside triphosphate hydrolases"/>
    <property type="match status" value="1"/>
</dbReference>
<dbReference type="PANTHER" id="PTHR30121">
    <property type="entry name" value="UNCHARACTERIZED PROTEIN YJGR-RELATED"/>
    <property type="match status" value="1"/>
</dbReference>
<dbReference type="Pfam" id="PF01935">
    <property type="entry name" value="DUF87"/>
    <property type="match status" value="1"/>
</dbReference>
<dbReference type="Gene3D" id="3.40.50.300">
    <property type="entry name" value="P-loop containing nucleotide triphosphate hydrolases"/>
    <property type="match status" value="2"/>
</dbReference>
<proteinExistence type="predicted"/>
<gene>
    <name evidence="3" type="ORF">H4696_001961</name>
</gene>
<dbReference type="PANTHER" id="PTHR30121:SF11">
    <property type="entry name" value="AAA+ ATPASE DOMAIN-CONTAINING PROTEIN"/>
    <property type="match status" value="1"/>
</dbReference>
<dbReference type="Proteomes" id="UP000631670">
    <property type="component" value="Unassembled WGS sequence"/>
</dbReference>
<dbReference type="EMBL" id="JADBEG010000001">
    <property type="protein sequence ID" value="MBE1494861.1"/>
    <property type="molecule type" value="Genomic_DNA"/>
</dbReference>
<organism evidence="3 4">
    <name type="scientific">Amycolatopsis lexingtonensis</name>
    <dbReference type="NCBI Taxonomy" id="218822"/>
    <lineage>
        <taxon>Bacteria</taxon>
        <taxon>Bacillati</taxon>
        <taxon>Actinomycetota</taxon>
        <taxon>Actinomycetes</taxon>
        <taxon>Pseudonocardiales</taxon>
        <taxon>Pseudonocardiaceae</taxon>
        <taxon>Amycolatopsis</taxon>
    </lineage>
</organism>
<evidence type="ECO:0000313" key="4">
    <source>
        <dbReference type="Proteomes" id="UP000631670"/>
    </source>
</evidence>
<name>A0ABR9HVB9_9PSEU</name>